<feature type="transmembrane region" description="Helical" evidence="13">
    <location>
        <begin position="105"/>
        <end position="126"/>
    </location>
</feature>
<evidence type="ECO:0000256" key="1">
    <source>
        <dbReference type="ARBA" id="ARBA00004128"/>
    </source>
</evidence>
<dbReference type="InterPro" id="IPR011527">
    <property type="entry name" value="ABC1_TM_dom"/>
</dbReference>
<dbReference type="GO" id="GO:0005524">
    <property type="term" value="F:ATP binding"/>
    <property type="evidence" value="ECO:0007669"/>
    <property type="project" value="UniProtKB-KW"/>
</dbReference>
<dbReference type="GO" id="GO:0016887">
    <property type="term" value="F:ATP hydrolysis activity"/>
    <property type="evidence" value="ECO:0007669"/>
    <property type="project" value="InterPro"/>
</dbReference>
<evidence type="ECO:0000256" key="11">
    <source>
        <dbReference type="ARBA" id="ARBA00024220"/>
    </source>
</evidence>
<dbReference type="FunFam" id="3.40.50.300:FF:000293">
    <property type="entry name" value="ATP binding cassette subfamily C member 1"/>
    <property type="match status" value="1"/>
</dbReference>
<evidence type="ECO:0000256" key="7">
    <source>
        <dbReference type="ARBA" id="ARBA00022741"/>
    </source>
</evidence>
<evidence type="ECO:0000256" key="12">
    <source>
        <dbReference type="ARBA" id="ARBA00047523"/>
    </source>
</evidence>
<feature type="transmembrane region" description="Helical" evidence="13">
    <location>
        <begin position="6"/>
        <end position="27"/>
    </location>
</feature>
<comment type="caution">
    <text evidence="16">The sequence shown here is derived from an EMBL/GenBank/DDBJ whole genome shotgun (WGS) entry which is preliminary data.</text>
</comment>
<keyword evidence="5 13" id="KW-0812">Transmembrane</keyword>
<dbReference type="SUPFAM" id="SSF52540">
    <property type="entry name" value="P-loop containing nucleoside triphosphate hydrolases"/>
    <property type="match status" value="2"/>
</dbReference>
<dbReference type="GO" id="GO:0005774">
    <property type="term" value="C:vacuolar membrane"/>
    <property type="evidence" value="ECO:0007669"/>
    <property type="project" value="UniProtKB-SubCell"/>
</dbReference>
<dbReference type="FunFam" id="1.20.1560.10:FF:000001">
    <property type="entry name" value="ATP-binding cassette subfamily C member 1"/>
    <property type="match status" value="1"/>
</dbReference>
<feature type="transmembrane region" description="Helical" evidence="13">
    <location>
        <begin position="183"/>
        <end position="211"/>
    </location>
</feature>
<dbReference type="PANTHER" id="PTHR24223">
    <property type="entry name" value="ATP-BINDING CASSETTE SUB-FAMILY C"/>
    <property type="match status" value="1"/>
</dbReference>
<evidence type="ECO:0000256" key="8">
    <source>
        <dbReference type="ARBA" id="ARBA00022840"/>
    </source>
</evidence>
<evidence type="ECO:0000259" key="15">
    <source>
        <dbReference type="PROSITE" id="PS50929"/>
    </source>
</evidence>
<evidence type="ECO:0000259" key="14">
    <source>
        <dbReference type="PROSITE" id="PS50893"/>
    </source>
</evidence>
<dbReference type="EMBL" id="JBBCAQ010000010">
    <property type="protein sequence ID" value="KAK7601469.1"/>
    <property type="molecule type" value="Genomic_DNA"/>
</dbReference>
<keyword evidence="17" id="KW-1185">Reference proteome</keyword>
<dbReference type="Gene3D" id="1.20.1560.10">
    <property type="entry name" value="ABC transporter type 1, transmembrane domain"/>
    <property type="match status" value="2"/>
</dbReference>
<feature type="domain" description="ABC transmembrane type-1" evidence="15">
    <location>
        <begin position="601"/>
        <end position="885"/>
    </location>
</feature>
<dbReference type="CDD" id="cd18603">
    <property type="entry name" value="ABC_6TM_MRP1_2_3_6_D2_like"/>
    <property type="match status" value="1"/>
</dbReference>
<dbReference type="Pfam" id="PF00664">
    <property type="entry name" value="ABC_membrane"/>
    <property type="match status" value="2"/>
</dbReference>
<dbReference type="EC" id="7.6.2.3" evidence="11"/>
<dbReference type="AlphaFoldDB" id="A0AAN9TYW6"/>
<keyword evidence="10 13" id="KW-0472">Membrane</keyword>
<dbReference type="PROSITE" id="PS50893">
    <property type="entry name" value="ABC_TRANSPORTER_2"/>
    <property type="match status" value="2"/>
</dbReference>
<evidence type="ECO:0000256" key="10">
    <source>
        <dbReference type="ARBA" id="ARBA00023136"/>
    </source>
</evidence>
<organism evidence="16 17">
    <name type="scientific">Parthenolecanium corni</name>
    <dbReference type="NCBI Taxonomy" id="536013"/>
    <lineage>
        <taxon>Eukaryota</taxon>
        <taxon>Metazoa</taxon>
        <taxon>Ecdysozoa</taxon>
        <taxon>Arthropoda</taxon>
        <taxon>Hexapoda</taxon>
        <taxon>Insecta</taxon>
        <taxon>Pterygota</taxon>
        <taxon>Neoptera</taxon>
        <taxon>Paraneoptera</taxon>
        <taxon>Hemiptera</taxon>
        <taxon>Sternorrhyncha</taxon>
        <taxon>Coccoidea</taxon>
        <taxon>Coccidae</taxon>
        <taxon>Parthenolecanium</taxon>
    </lineage>
</organism>
<comment type="subcellular location">
    <subcellularLocation>
        <location evidence="1">Vacuole membrane</location>
        <topology evidence="1">Multi-pass membrane protein</topology>
    </subcellularLocation>
</comment>
<evidence type="ECO:0000313" key="16">
    <source>
        <dbReference type="EMBL" id="KAK7601469.1"/>
    </source>
</evidence>
<sequence>MWRGFLYMFALVCNGIIQTTFINNYAYRMFRLGLQLRSTLMAIIFRKALKISNGVRKTFTIGDISNLMSVDAQRFYDLNLYMNMAISAPTTIIVALYFLWRLIGFSAFAGLAFMIILIPVNTIAASKVKELQSLQMKSKDERVKVTTEVLSGIKTLKIYAWESSFEEKILKIRSEEIKMLMKIAYLNTAVSFVWTTAPYLVSLFTFGVFILSSDQNILTADIAFVSLSLFNIMKVPISLLPRMLTNLVQTWVATKRIDKFLNADELDQLAVTHNKMEPYPLLIENGKFNWDAEDENPSLSNINLRIETGSLVAVVGPVGSGKSSLLSALLGEMNKLEGRVNTKGSIAYVTQQAWLQNATLRDNILFLKPYQRSLYNKVVDSCALTPDFQILLAGDHTEIGDKGVNLSGGQKQRINLARSVYNNADVYLLDDPLSAVDAHVGKHIFENIIGPKGMLRKKTRILVTHAITFLPETDFIIVMKDGAIAESGTYYELLDKQGEFADFITTYSLDEQKSVSKEPENLEASKSVTSSSPITKTYERRLSDEEPFSLLSNEEAVQLDEEPLNEHAGERLIQEETVEEGKIKLSVYSYYIKSGGISLWLAALAFNILYQAMNIESNLWLTTWSTDPCANGTTPQIVTKKHYYLGIYSILGLAQILSAILASLTMYLATTYASDVMHQKLLQKVLRWPAYMFDITPVGRIINRLSFDVDVIDNVFPFNLRQLFILGGTVVSTLYVISYSSPYFIALIIPIFLVYFLFQQIYVSIQRQLKRFEAVSRTPVYSLFSETITGAPVIRAYEMQNSFIIESEDRIYRNQICTYPSIEAQRWIGLRLDLTGTIIIFFASFFAVLERGVVNAGILSLSVTYALQITGSLNWVIRTISDIETNVVSVERIKEFEKTSEENWDSEKYKKTSLAWPQKGEIIFDDFKVRYREGLDLVLRGLSLKIESEEKVGIVGRTGAGKSSLTLSLFRLVEAAGGRILIDGVDISTVDLKTLRSRISIIPQDSVLFSGTIRFNLDPFSEYSDQELWHALELAHLKSFILTLPRGLYFLISENGDNISIGQRQLVCLARALLRKTKILILDEATAAIDLETDDLIQKTIRKEFKNCTVLTIAHKLNTVMDSDRILVLDNGMMKEFDTPQKLLAIKDSVFYGMAKDAGLVA</sequence>
<dbReference type="FunFam" id="1.20.1560.10:FF:000020">
    <property type="entry name" value="ABC metal ion transporter"/>
    <property type="match status" value="1"/>
</dbReference>
<feature type="domain" description="ABC transmembrane type-1" evidence="15">
    <location>
        <begin position="1"/>
        <end position="249"/>
    </location>
</feature>
<dbReference type="FunFam" id="3.40.50.300:FF:000074">
    <property type="entry name" value="Multidrug resistance-associated protein 5 isoform 1"/>
    <property type="match status" value="1"/>
</dbReference>
<comment type="similarity">
    <text evidence="2">Belongs to the ABC transporter superfamily. ABCC family. Conjugate transporter (TC 3.A.1.208) subfamily.</text>
</comment>
<dbReference type="InterPro" id="IPR050173">
    <property type="entry name" value="ABC_transporter_C-like"/>
</dbReference>
<dbReference type="Proteomes" id="UP001367676">
    <property type="component" value="Unassembled WGS sequence"/>
</dbReference>
<dbReference type="SUPFAM" id="SSF90123">
    <property type="entry name" value="ABC transporter transmembrane region"/>
    <property type="match status" value="2"/>
</dbReference>
<feature type="transmembrane region" description="Helical" evidence="13">
    <location>
        <begin position="78"/>
        <end position="99"/>
    </location>
</feature>
<keyword evidence="3" id="KW-0813">Transport</keyword>
<dbReference type="PROSITE" id="PS50929">
    <property type="entry name" value="ABC_TM1F"/>
    <property type="match status" value="2"/>
</dbReference>
<dbReference type="InterPro" id="IPR036640">
    <property type="entry name" value="ABC1_TM_sf"/>
</dbReference>
<dbReference type="Pfam" id="PF00005">
    <property type="entry name" value="ABC_tran"/>
    <property type="match status" value="2"/>
</dbReference>
<keyword evidence="9 13" id="KW-1133">Transmembrane helix</keyword>
<keyword evidence="6" id="KW-0677">Repeat</keyword>
<evidence type="ECO:0000256" key="5">
    <source>
        <dbReference type="ARBA" id="ARBA00022692"/>
    </source>
</evidence>
<name>A0AAN9TYW6_9HEMI</name>
<feature type="transmembrane region" description="Helical" evidence="13">
    <location>
        <begin position="643"/>
        <end position="669"/>
    </location>
</feature>
<dbReference type="CDD" id="cd03250">
    <property type="entry name" value="ABCC_MRP_domain1"/>
    <property type="match status" value="1"/>
</dbReference>
<dbReference type="CDD" id="cd03244">
    <property type="entry name" value="ABCC_MRP_domain2"/>
    <property type="match status" value="1"/>
</dbReference>
<feature type="transmembrane region" description="Helical" evidence="13">
    <location>
        <begin position="830"/>
        <end position="849"/>
    </location>
</feature>
<dbReference type="GO" id="GO:0000323">
    <property type="term" value="C:lytic vacuole"/>
    <property type="evidence" value="ECO:0007669"/>
    <property type="project" value="UniProtKB-ARBA"/>
</dbReference>
<evidence type="ECO:0000256" key="4">
    <source>
        <dbReference type="ARBA" id="ARBA00022554"/>
    </source>
</evidence>
<keyword evidence="8" id="KW-0067">ATP-binding</keyword>
<evidence type="ECO:0000313" key="17">
    <source>
        <dbReference type="Proteomes" id="UP001367676"/>
    </source>
</evidence>
<gene>
    <name evidence="16" type="ORF">V9T40_008910</name>
</gene>
<evidence type="ECO:0000256" key="3">
    <source>
        <dbReference type="ARBA" id="ARBA00022448"/>
    </source>
</evidence>
<feature type="transmembrane region" description="Helical" evidence="13">
    <location>
        <begin position="590"/>
        <end position="610"/>
    </location>
</feature>
<feature type="transmembrane region" description="Helical" evidence="13">
    <location>
        <begin position="743"/>
        <end position="763"/>
    </location>
</feature>
<keyword evidence="4" id="KW-0926">Vacuole</keyword>
<dbReference type="InterPro" id="IPR003593">
    <property type="entry name" value="AAA+_ATPase"/>
</dbReference>
<proteinExistence type="inferred from homology"/>
<evidence type="ECO:0000256" key="13">
    <source>
        <dbReference type="SAM" id="Phobius"/>
    </source>
</evidence>
<dbReference type="InterPro" id="IPR017871">
    <property type="entry name" value="ABC_transporter-like_CS"/>
</dbReference>
<dbReference type="Gene3D" id="3.40.50.300">
    <property type="entry name" value="P-loop containing nucleotide triphosphate hydrolases"/>
    <property type="match status" value="2"/>
</dbReference>
<dbReference type="PROSITE" id="PS00211">
    <property type="entry name" value="ABC_TRANSPORTER_1"/>
    <property type="match status" value="1"/>
</dbReference>
<evidence type="ECO:0000256" key="9">
    <source>
        <dbReference type="ARBA" id="ARBA00022989"/>
    </source>
</evidence>
<dbReference type="InterPro" id="IPR003439">
    <property type="entry name" value="ABC_transporter-like_ATP-bd"/>
</dbReference>
<feature type="domain" description="ABC transporter" evidence="14">
    <location>
        <begin position="281"/>
        <end position="506"/>
    </location>
</feature>
<dbReference type="SMART" id="SM00382">
    <property type="entry name" value="AAA"/>
    <property type="match status" value="2"/>
</dbReference>
<evidence type="ECO:0000256" key="2">
    <source>
        <dbReference type="ARBA" id="ARBA00009726"/>
    </source>
</evidence>
<feature type="domain" description="ABC transporter" evidence="14">
    <location>
        <begin position="922"/>
        <end position="1156"/>
    </location>
</feature>
<dbReference type="InterPro" id="IPR027417">
    <property type="entry name" value="P-loop_NTPase"/>
</dbReference>
<accession>A0AAN9TYW6</accession>
<dbReference type="PANTHER" id="PTHR24223:SF443">
    <property type="entry name" value="MULTIDRUG-RESISTANCE LIKE PROTEIN 1, ISOFORM I"/>
    <property type="match status" value="1"/>
</dbReference>
<protein>
    <recommendedName>
        <fullName evidence="11">ABC-type glutathione-S-conjugate transporter</fullName>
        <ecNumber evidence="11">7.6.2.3</ecNumber>
    </recommendedName>
</protein>
<reference evidence="16 17" key="1">
    <citation type="submission" date="2024-03" db="EMBL/GenBank/DDBJ databases">
        <title>Adaptation during the transition from Ophiocordyceps entomopathogen to insect associate is accompanied by gene loss and intensified selection.</title>
        <authorList>
            <person name="Ward C.M."/>
            <person name="Onetto C.A."/>
            <person name="Borneman A.R."/>
        </authorList>
    </citation>
    <scope>NUCLEOTIDE SEQUENCE [LARGE SCALE GENOMIC DNA]</scope>
    <source>
        <strain evidence="16">AWRI1</strain>
        <tissue evidence="16">Single Adult Female</tissue>
    </source>
</reference>
<keyword evidence="7" id="KW-0547">Nucleotide-binding</keyword>
<dbReference type="GO" id="GO:0015431">
    <property type="term" value="F:ABC-type glutathione S-conjugate transporter activity"/>
    <property type="evidence" value="ECO:0007669"/>
    <property type="project" value="UniProtKB-EC"/>
</dbReference>
<dbReference type="CDD" id="cd18595">
    <property type="entry name" value="ABC_6TM_MRP1_2_3_6_D1_like"/>
    <property type="match status" value="1"/>
</dbReference>
<comment type="catalytic activity">
    <reaction evidence="12">
        <text>leukotriene C4(in) + ATP + H2O = leukotriene C4(out) + ADP + phosphate + H(+)</text>
        <dbReference type="Rhea" id="RHEA:38963"/>
        <dbReference type="ChEBI" id="CHEBI:15377"/>
        <dbReference type="ChEBI" id="CHEBI:15378"/>
        <dbReference type="ChEBI" id="CHEBI:30616"/>
        <dbReference type="ChEBI" id="CHEBI:43474"/>
        <dbReference type="ChEBI" id="CHEBI:57973"/>
        <dbReference type="ChEBI" id="CHEBI:456216"/>
    </reaction>
    <physiologicalReaction direction="left-to-right" evidence="12">
        <dbReference type="Rhea" id="RHEA:38964"/>
    </physiologicalReaction>
</comment>
<evidence type="ECO:0000256" key="6">
    <source>
        <dbReference type="ARBA" id="ARBA00022737"/>
    </source>
</evidence>